<evidence type="ECO:0000313" key="2">
    <source>
        <dbReference type="EMBL" id="AFU56953.1"/>
    </source>
</evidence>
<sequence>MENTTDADLSSFEGKYPKDLFNKNVEANGQAIGRIAKETDDTIVVFSDSGNLRFDIPKSKIEMAGGSVIVKEEALDQYVVDKDAPLPESGGLRPSAEEIIQKAGEIPERPSASVPGEQQEYRQPSAVEEKAIDIADDVTDEFKGVGRELEQAAKTAKGKMEEIGATAASDMEEAARQAASSTSSLARSGARAAKEKIVAAQSNTEAGLSSDNILKIEKESRQPSTEVNLGSYEGKYPKDLFNRTVLLNNQQPVGRVVRETDDIIVVFSDTDSSIRFDIPKSEVTLAGGSIVANEDLLFRYRKRRDDPIPPGRALRPSGKEIRAAAAEQVVVEAEQKKRTTPDAVMQQGDYLAAMPPPETTVVSRPEGYVGTESELSKKVKGALAELKEIIVAGTKVAKKKAKQAQLQAAEKQAEMDAAAISRMGGLSARFADSFEEILSEIRTRTYADQEQIYTGFLKLMDTQRELVVARRDLARRLKDSVNVPVVDNNPQLDVPPELPEDVSKSRTLTEGRNTTTTKTRRTRKTIRKRKS</sequence>
<protein>
    <submittedName>
        <fullName evidence="2">Uncharacterized protein</fullName>
    </submittedName>
</protein>
<reference evidence="2 3" key="1">
    <citation type="journal article" date="2012" name="Environ. Microbiol.">
        <title>The genome of the ammonia-oxidizing Candidatus Nitrososphaera gargensis: insights into metabolic versatility and environmental adaptations.</title>
        <authorList>
            <person name="Spang A."/>
            <person name="Poehlein A."/>
            <person name="Offre P."/>
            <person name="Zumbragel S."/>
            <person name="Haider S."/>
            <person name="Rychlik N."/>
            <person name="Nowka B."/>
            <person name="Schmeisser C."/>
            <person name="Lebedeva E.V."/>
            <person name="Rattei T."/>
            <person name="Bohm C."/>
            <person name="Schmid M."/>
            <person name="Galushko A."/>
            <person name="Hatzenpichler R."/>
            <person name="Weinmaier T."/>
            <person name="Daniel R."/>
            <person name="Schleper C."/>
            <person name="Spieck E."/>
            <person name="Streit W."/>
            <person name="Wagner M."/>
        </authorList>
    </citation>
    <scope>NUCLEOTIDE SEQUENCE [LARGE SCALE GENOMIC DNA]</scope>
    <source>
        <strain evidence="3">Ga9.2</strain>
    </source>
</reference>
<gene>
    <name evidence="2" type="ordered locus">Ngar_c00030</name>
</gene>
<evidence type="ECO:0000256" key="1">
    <source>
        <dbReference type="SAM" id="MobiDB-lite"/>
    </source>
</evidence>
<organism evidence="2 3">
    <name type="scientific">Nitrososphaera gargensis (strain Ga9.2)</name>
    <dbReference type="NCBI Taxonomy" id="1237085"/>
    <lineage>
        <taxon>Archaea</taxon>
        <taxon>Nitrososphaerota</taxon>
        <taxon>Nitrososphaeria</taxon>
        <taxon>Nitrososphaerales</taxon>
        <taxon>Nitrososphaeraceae</taxon>
        <taxon>Nitrososphaera</taxon>
    </lineage>
</organism>
<dbReference type="InParanoid" id="K0IDR2"/>
<feature type="compositionally biased region" description="Low complexity" evidence="1">
    <location>
        <begin position="485"/>
        <end position="495"/>
    </location>
</feature>
<keyword evidence="3" id="KW-1185">Reference proteome</keyword>
<feature type="region of interest" description="Disordered" evidence="1">
    <location>
        <begin position="485"/>
        <end position="531"/>
    </location>
</feature>
<dbReference type="RefSeq" id="WP_015017526.1">
    <property type="nucleotide sequence ID" value="NC_018719.1"/>
</dbReference>
<dbReference type="PATRIC" id="fig|1237085.11.peg.4"/>
<dbReference type="HOGENOM" id="CLU_512543_0_0_2"/>
<dbReference type="STRING" id="1237085.Ngar_c00030"/>
<feature type="region of interest" description="Disordered" evidence="1">
    <location>
        <begin position="106"/>
        <end position="125"/>
    </location>
</feature>
<dbReference type="Proteomes" id="UP000008037">
    <property type="component" value="Chromosome"/>
</dbReference>
<accession>K0IDR2</accession>
<dbReference type="BioCyc" id="CNIT1237085:G1324-3-MONOMER"/>
<dbReference type="GeneID" id="13797299"/>
<dbReference type="EMBL" id="CP002408">
    <property type="protein sequence ID" value="AFU56953.1"/>
    <property type="molecule type" value="Genomic_DNA"/>
</dbReference>
<proteinExistence type="predicted"/>
<feature type="compositionally biased region" description="Basic residues" evidence="1">
    <location>
        <begin position="518"/>
        <end position="531"/>
    </location>
</feature>
<evidence type="ECO:0000313" key="3">
    <source>
        <dbReference type="Proteomes" id="UP000008037"/>
    </source>
</evidence>
<name>K0IDR2_NITGG</name>
<dbReference type="KEGG" id="nga:Ngar_c00030"/>
<dbReference type="AlphaFoldDB" id="K0IDR2"/>